<dbReference type="Pfam" id="PF00319">
    <property type="entry name" value="SRF-TF"/>
    <property type="match status" value="1"/>
</dbReference>
<evidence type="ECO:0000259" key="8">
    <source>
        <dbReference type="PROSITE" id="PS51297"/>
    </source>
</evidence>
<dbReference type="PROSITE" id="PS50066">
    <property type="entry name" value="MADS_BOX_2"/>
    <property type="match status" value="1"/>
</dbReference>
<proteinExistence type="evidence at transcript level"/>
<dbReference type="GO" id="GO:0046983">
    <property type="term" value="F:protein dimerization activity"/>
    <property type="evidence" value="ECO:0007669"/>
    <property type="project" value="InterPro"/>
</dbReference>
<organism evidence="9">
    <name type="scientific">Ginkgo biloba</name>
    <name type="common">Ginkgo</name>
    <name type="synonym">Maidenhair tree</name>
    <dbReference type="NCBI Taxonomy" id="3311"/>
    <lineage>
        <taxon>Eukaryota</taxon>
        <taxon>Viridiplantae</taxon>
        <taxon>Streptophyta</taxon>
        <taxon>Embryophyta</taxon>
        <taxon>Tracheophyta</taxon>
        <taxon>Spermatophyta</taxon>
        <taxon>Ginkgoidae</taxon>
        <taxon>Ginkgoales</taxon>
        <taxon>Ginkgoaceae</taxon>
        <taxon>Ginkgo</taxon>
    </lineage>
</organism>
<dbReference type="Pfam" id="PF01486">
    <property type="entry name" value="K-box"/>
    <property type="match status" value="1"/>
</dbReference>
<dbReference type="InterPro" id="IPR002100">
    <property type="entry name" value="TF_MADSbox"/>
</dbReference>
<dbReference type="CDD" id="cd00265">
    <property type="entry name" value="MADS_MEF2_like"/>
    <property type="match status" value="1"/>
</dbReference>
<evidence type="ECO:0000256" key="2">
    <source>
        <dbReference type="ARBA" id="ARBA00023015"/>
    </source>
</evidence>
<evidence type="ECO:0000256" key="1">
    <source>
        <dbReference type="ARBA" id="ARBA00004123"/>
    </source>
</evidence>
<evidence type="ECO:0000256" key="6">
    <source>
        <dbReference type="SAM" id="MobiDB-lite"/>
    </source>
</evidence>
<sequence length="225" mass="25572">MGRGRVELKRIQNPARRQITFSKRKSGLLKKACELSVLCDAEVALIIFSPNGKVYEYGSPSMNRTLAKYQRFSSIIYPTTENTKFLRLEAESLHKKVDSLEATLKHMVGENIGSLDLNELKCLGRQIRVSANKIRTRKRQLFLEDIRKLKTKQRFLQDENAMLNKMVSGVHDGVQAAEYSMNIMDRVQYQPARDVFTSEPPLHHTSLHLGLGQNGNECPQPSNGI</sequence>
<dbReference type="SMART" id="SM00432">
    <property type="entry name" value="MADS"/>
    <property type="match status" value="1"/>
</dbReference>
<dbReference type="PROSITE" id="PS51297">
    <property type="entry name" value="K_BOX"/>
    <property type="match status" value="1"/>
</dbReference>
<reference evidence="9" key="1">
    <citation type="submission" date="2019-05" db="EMBL/GenBank/DDBJ databases">
        <authorList>
            <person name="Dong J."/>
        </authorList>
    </citation>
    <scope>NUCLEOTIDE SEQUENCE</scope>
    <source>
        <tissue evidence="9">Stem apex</tissue>
    </source>
</reference>
<evidence type="ECO:0000259" key="7">
    <source>
        <dbReference type="PROSITE" id="PS50066"/>
    </source>
</evidence>
<dbReference type="PROSITE" id="PS00350">
    <property type="entry name" value="MADS_BOX_1"/>
    <property type="match status" value="1"/>
</dbReference>
<feature type="domain" description="K-box" evidence="8">
    <location>
        <begin position="83"/>
        <end position="173"/>
    </location>
</feature>
<dbReference type="GO" id="GO:0045944">
    <property type="term" value="P:positive regulation of transcription by RNA polymerase II"/>
    <property type="evidence" value="ECO:0007669"/>
    <property type="project" value="InterPro"/>
</dbReference>
<dbReference type="Gene3D" id="3.40.1810.10">
    <property type="entry name" value="Transcription factor, MADS-box"/>
    <property type="match status" value="1"/>
</dbReference>
<comment type="subcellular location">
    <subcellularLocation>
        <location evidence="1">Nucleus</location>
    </subcellularLocation>
</comment>
<dbReference type="PANTHER" id="PTHR48019">
    <property type="entry name" value="SERUM RESPONSE FACTOR HOMOLOG"/>
    <property type="match status" value="1"/>
</dbReference>
<dbReference type="EMBL" id="MK902521">
    <property type="protein sequence ID" value="QFP12054.1"/>
    <property type="molecule type" value="mRNA"/>
</dbReference>
<feature type="compositionally biased region" description="Polar residues" evidence="6">
    <location>
        <begin position="214"/>
        <end position="225"/>
    </location>
</feature>
<dbReference type="InterPro" id="IPR036879">
    <property type="entry name" value="TF_MADSbox_sf"/>
</dbReference>
<dbReference type="SUPFAM" id="SSF55455">
    <property type="entry name" value="SRF-like"/>
    <property type="match status" value="1"/>
</dbReference>
<accession>A0A5J6YEI6</accession>
<dbReference type="AlphaFoldDB" id="A0A5J6YEI6"/>
<evidence type="ECO:0000256" key="4">
    <source>
        <dbReference type="ARBA" id="ARBA00023163"/>
    </source>
</evidence>
<feature type="region of interest" description="Disordered" evidence="6">
    <location>
        <begin position="197"/>
        <end position="225"/>
    </location>
</feature>
<name>A0A5J6YEI6_GINBI</name>
<evidence type="ECO:0000256" key="5">
    <source>
        <dbReference type="ARBA" id="ARBA00023242"/>
    </source>
</evidence>
<dbReference type="InterPro" id="IPR002487">
    <property type="entry name" value="TF_Kbox"/>
</dbReference>
<protein>
    <submittedName>
        <fullName evidence="9">MADS6</fullName>
    </submittedName>
</protein>
<dbReference type="GO" id="GO:0000977">
    <property type="term" value="F:RNA polymerase II transcription regulatory region sequence-specific DNA binding"/>
    <property type="evidence" value="ECO:0007669"/>
    <property type="project" value="InterPro"/>
</dbReference>
<dbReference type="InterPro" id="IPR033896">
    <property type="entry name" value="MEF2-like_N"/>
</dbReference>
<dbReference type="GO" id="GO:0003700">
    <property type="term" value="F:DNA-binding transcription factor activity"/>
    <property type="evidence" value="ECO:0007669"/>
    <property type="project" value="InterPro"/>
</dbReference>
<keyword evidence="3" id="KW-0238">DNA-binding</keyword>
<gene>
    <name evidence="9" type="primary">MADS6</name>
</gene>
<evidence type="ECO:0000256" key="3">
    <source>
        <dbReference type="ARBA" id="ARBA00023125"/>
    </source>
</evidence>
<keyword evidence="4" id="KW-0804">Transcription</keyword>
<keyword evidence="2" id="KW-0805">Transcription regulation</keyword>
<dbReference type="PRINTS" id="PR00404">
    <property type="entry name" value="MADSDOMAIN"/>
</dbReference>
<dbReference type="GO" id="GO:0005634">
    <property type="term" value="C:nucleus"/>
    <property type="evidence" value="ECO:0007669"/>
    <property type="project" value="UniProtKB-SubCell"/>
</dbReference>
<keyword evidence="5" id="KW-0539">Nucleus</keyword>
<feature type="domain" description="MADS-box" evidence="7">
    <location>
        <begin position="1"/>
        <end position="61"/>
    </location>
</feature>
<dbReference type="InterPro" id="IPR050142">
    <property type="entry name" value="MADS-box/MEF2_TF"/>
</dbReference>
<evidence type="ECO:0000313" key="9">
    <source>
        <dbReference type="EMBL" id="QFP12054.1"/>
    </source>
</evidence>